<dbReference type="OrthoDB" id="514384at2"/>
<dbReference type="InterPro" id="IPR011989">
    <property type="entry name" value="ARM-like"/>
</dbReference>
<dbReference type="KEGG" id="glj:GKIL_0104"/>
<keyword evidence="2" id="KW-1185">Reference proteome</keyword>
<evidence type="ECO:0000313" key="2">
    <source>
        <dbReference type="Proteomes" id="UP000017396"/>
    </source>
</evidence>
<accession>U5QBY1</accession>
<evidence type="ECO:0000313" key="1">
    <source>
        <dbReference type="EMBL" id="AGY56351.1"/>
    </source>
</evidence>
<dbReference type="eggNOG" id="ENOG502ZI6D">
    <property type="taxonomic scope" value="Bacteria"/>
</dbReference>
<dbReference type="Gene3D" id="1.25.10.10">
    <property type="entry name" value="Leucine-rich Repeat Variant"/>
    <property type="match status" value="1"/>
</dbReference>
<protein>
    <submittedName>
        <fullName evidence="1">Uncharacterized protein</fullName>
    </submittedName>
</protein>
<dbReference type="Proteomes" id="UP000017396">
    <property type="component" value="Chromosome"/>
</dbReference>
<reference evidence="1 2" key="1">
    <citation type="journal article" date="2013" name="PLoS ONE">
        <title>Cultivation and Complete Genome Sequencing of Gloeobacter kilaueensis sp. nov., from a Lava Cave in Kilauea Caldera, Hawai'i.</title>
        <authorList>
            <person name="Saw J.H."/>
            <person name="Schatz M."/>
            <person name="Brown M.V."/>
            <person name="Kunkel D.D."/>
            <person name="Foster J.S."/>
            <person name="Shick H."/>
            <person name="Christensen S."/>
            <person name="Hou S."/>
            <person name="Wan X."/>
            <person name="Donachie S.P."/>
        </authorList>
    </citation>
    <scope>NUCLEOTIDE SEQUENCE [LARGE SCALE GENOMIC DNA]</scope>
    <source>
        <strain evidence="2">JS</strain>
    </source>
</reference>
<sequence length="161" mass="18041">MLAEDWVKRFEERLSSNEAAQRAITLRSLTSEATGDPRLIPLIEKLLQDRSPCITSLPPIVGEVRWLAARALASERGTQGSNETVVLEQVAKPISTNALNRLEDEYDIDAPGGIEGLLLSFAQLQKMGKLPLEDIVIQPKTFIEMLRAEQEFRKARDQQTQ</sequence>
<proteinExistence type="predicted"/>
<dbReference type="HOGENOM" id="CLU_1641351_0_0_3"/>
<organism evidence="1 2">
    <name type="scientific">Gloeobacter kilaueensis (strain ATCC BAA-2537 / CCAP 1431/1 / ULC 316 / JS1)</name>
    <dbReference type="NCBI Taxonomy" id="1183438"/>
    <lineage>
        <taxon>Bacteria</taxon>
        <taxon>Bacillati</taxon>
        <taxon>Cyanobacteriota</taxon>
        <taxon>Cyanophyceae</taxon>
        <taxon>Gloeobacterales</taxon>
        <taxon>Gloeobacteraceae</taxon>
        <taxon>Gloeobacter</taxon>
    </lineage>
</organism>
<gene>
    <name evidence="1" type="ORF">GKIL_0104</name>
</gene>
<dbReference type="EMBL" id="CP003587">
    <property type="protein sequence ID" value="AGY56351.1"/>
    <property type="molecule type" value="Genomic_DNA"/>
</dbReference>
<dbReference type="AlphaFoldDB" id="U5QBY1"/>
<dbReference type="RefSeq" id="WP_023171343.1">
    <property type="nucleotide sequence ID" value="NC_022600.1"/>
</dbReference>
<name>U5QBY1_GLOK1</name>